<accession>A0A1I0PP63</accession>
<evidence type="ECO:0000313" key="3">
    <source>
        <dbReference type="EMBL" id="SEW16123.1"/>
    </source>
</evidence>
<reference evidence="4" key="1">
    <citation type="submission" date="2016-10" db="EMBL/GenBank/DDBJ databases">
        <authorList>
            <person name="Varghese N."/>
            <person name="Submissions S."/>
        </authorList>
    </citation>
    <scope>NUCLEOTIDE SEQUENCE [LARGE SCALE GENOMIC DNA]</scope>
    <source>
        <strain evidence="4">DSM 3695</strain>
    </source>
</reference>
<organism evidence="3 4">
    <name type="scientific">Chitinophaga arvensicola</name>
    <dbReference type="NCBI Taxonomy" id="29529"/>
    <lineage>
        <taxon>Bacteria</taxon>
        <taxon>Pseudomonadati</taxon>
        <taxon>Bacteroidota</taxon>
        <taxon>Chitinophagia</taxon>
        <taxon>Chitinophagales</taxon>
        <taxon>Chitinophagaceae</taxon>
        <taxon>Chitinophaga</taxon>
    </lineage>
</organism>
<feature type="compositionally biased region" description="Acidic residues" evidence="1">
    <location>
        <begin position="68"/>
        <end position="90"/>
    </location>
</feature>
<gene>
    <name evidence="3" type="ORF">SAMN04488122_0892</name>
</gene>
<keyword evidence="2" id="KW-0472">Membrane</keyword>
<evidence type="ECO:0000256" key="1">
    <source>
        <dbReference type="SAM" id="MobiDB-lite"/>
    </source>
</evidence>
<evidence type="ECO:0000256" key="2">
    <source>
        <dbReference type="SAM" id="Phobius"/>
    </source>
</evidence>
<dbReference type="EMBL" id="FOJG01000001">
    <property type="protein sequence ID" value="SEW16123.1"/>
    <property type="molecule type" value="Genomic_DNA"/>
</dbReference>
<dbReference type="RefSeq" id="WP_089891095.1">
    <property type="nucleotide sequence ID" value="NZ_FOJG01000001.1"/>
</dbReference>
<protein>
    <submittedName>
        <fullName evidence="3">Uncharacterized protein</fullName>
    </submittedName>
</protein>
<keyword evidence="2" id="KW-1133">Transmembrane helix</keyword>
<feature type="transmembrane region" description="Helical" evidence="2">
    <location>
        <begin position="12"/>
        <end position="30"/>
    </location>
</feature>
<keyword evidence="2" id="KW-0812">Transmembrane</keyword>
<name>A0A1I0PP63_9BACT</name>
<evidence type="ECO:0000313" key="4">
    <source>
        <dbReference type="Proteomes" id="UP000199310"/>
    </source>
</evidence>
<proteinExistence type="predicted"/>
<keyword evidence="4" id="KW-1185">Reference proteome</keyword>
<dbReference type="AlphaFoldDB" id="A0A1I0PP63"/>
<sequence length="175" mass="19977">MLLSFLGSVSWLQFWIVFGIAALVWGVYVYKDVLLGKSPPEEEEQASKRIWSVQEVEKAPTVQQSLLNDDEAPVVDDEEQTDEEVEESDTEAEFEDGVFDDLEALAEKINEIFTNNVAVEDKEQLITLLKPEVSRFTSLNRLPFKVAIHNLIERQAQQNYNITLTKAETDTLWLA</sequence>
<dbReference type="Proteomes" id="UP000199310">
    <property type="component" value="Unassembled WGS sequence"/>
</dbReference>
<feature type="region of interest" description="Disordered" evidence="1">
    <location>
        <begin position="67"/>
        <end position="90"/>
    </location>
</feature>
<dbReference type="STRING" id="29529.SAMN04488122_0892"/>